<feature type="chain" id="PRO_5045982959" description="Peptidyl-prolyl cis-trans isomerase" evidence="8">
    <location>
        <begin position="23"/>
        <end position="319"/>
    </location>
</feature>
<dbReference type="RefSeq" id="WP_339391632.1">
    <property type="nucleotide sequence ID" value="NZ_BAAAAF010000002.1"/>
</dbReference>
<evidence type="ECO:0000256" key="2">
    <source>
        <dbReference type="ARBA" id="ARBA00006577"/>
    </source>
</evidence>
<comment type="caution">
    <text evidence="10">The sequence shown here is derived from an EMBL/GenBank/DDBJ whole genome shotgun (WGS) entry which is preliminary data.</text>
</comment>
<evidence type="ECO:0000313" key="11">
    <source>
        <dbReference type="Proteomes" id="UP001498238"/>
    </source>
</evidence>
<keyword evidence="8" id="KW-0732">Signal</keyword>
<keyword evidence="4 5" id="KW-0413">Isomerase</keyword>
<feature type="signal peptide" evidence="8">
    <location>
        <begin position="1"/>
        <end position="22"/>
    </location>
</feature>
<name>A0ABP3C4S3_9MICO</name>
<evidence type="ECO:0000256" key="1">
    <source>
        <dbReference type="ARBA" id="ARBA00000971"/>
    </source>
</evidence>
<evidence type="ECO:0000256" key="6">
    <source>
        <dbReference type="RuleBase" id="RU003915"/>
    </source>
</evidence>
<dbReference type="InterPro" id="IPR046357">
    <property type="entry name" value="PPIase_dom_sf"/>
</dbReference>
<comment type="catalytic activity">
    <reaction evidence="1 5 6">
        <text>[protein]-peptidylproline (omega=180) = [protein]-peptidylproline (omega=0)</text>
        <dbReference type="Rhea" id="RHEA:16237"/>
        <dbReference type="Rhea" id="RHEA-COMP:10747"/>
        <dbReference type="Rhea" id="RHEA-COMP:10748"/>
        <dbReference type="ChEBI" id="CHEBI:83833"/>
        <dbReference type="ChEBI" id="CHEBI:83834"/>
        <dbReference type="EC" id="5.2.1.8"/>
    </reaction>
</comment>
<keyword evidence="3 5" id="KW-0697">Rotamase</keyword>
<proteinExistence type="inferred from homology"/>
<dbReference type="PROSITE" id="PS50059">
    <property type="entry name" value="FKBP_PPIASE"/>
    <property type="match status" value="1"/>
</dbReference>
<evidence type="ECO:0000256" key="7">
    <source>
        <dbReference type="SAM" id="MobiDB-lite"/>
    </source>
</evidence>
<evidence type="ECO:0000256" key="8">
    <source>
        <dbReference type="SAM" id="SignalP"/>
    </source>
</evidence>
<dbReference type="SUPFAM" id="SSF54534">
    <property type="entry name" value="FKBP-like"/>
    <property type="match status" value="2"/>
</dbReference>
<dbReference type="Proteomes" id="UP001498238">
    <property type="component" value="Unassembled WGS sequence"/>
</dbReference>
<dbReference type="Gene3D" id="3.10.50.40">
    <property type="match status" value="2"/>
</dbReference>
<feature type="domain" description="PPIase FKBP-type" evidence="9">
    <location>
        <begin position="226"/>
        <end position="318"/>
    </location>
</feature>
<evidence type="ECO:0000259" key="9">
    <source>
        <dbReference type="PROSITE" id="PS50059"/>
    </source>
</evidence>
<reference evidence="10 11" key="1">
    <citation type="submission" date="2024-01" db="EMBL/GenBank/DDBJ databases">
        <title>Characterization of antibiotic resistant novel bacterial strains and their environmental applications.</title>
        <authorList>
            <person name="Manzoor S."/>
            <person name="Abbas S."/>
            <person name="Arshad M."/>
            <person name="Ahmed I."/>
        </authorList>
    </citation>
    <scope>NUCLEOTIDE SEQUENCE [LARGE SCALE GENOMIC DNA]</scope>
    <source>
        <strain evidence="10 11">NCCP-602</strain>
    </source>
</reference>
<dbReference type="EC" id="5.2.1.8" evidence="6"/>
<accession>A0ABP3C4S3</accession>
<evidence type="ECO:0000256" key="5">
    <source>
        <dbReference type="PROSITE-ProRule" id="PRU00277"/>
    </source>
</evidence>
<dbReference type="PROSITE" id="PS51257">
    <property type="entry name" value="PROKAR_LIPOPROTEIN"/>
    <property type="match status" value="1"/>
</dbReference>
<gene>
    <name evidence="10" type="ORF">NCCP602_06140</name>
</gene>
<keyword evidence="11" id="KW-1185">Reference proteome</keyword>
<dbReference type="GO" id="GO:0016853">
    <property type="term" value="F:isomerase activity"/>
    <property type="evidence" value="ECO:0007669"/>
    <property type="project" value="UniProtKB-KW"/>
</dbReference>
<comment type="similarity">
    <text evidence="2 6">Belongs to the FKBP-type PPIase family.</text>
</comment>
<dbReference type="InterPro" id="IPR001179">
    <property type="entry name" value="PPIase_FKBP_dom"/>
</dbReference>
<protein>
    <recommendedName>
        <fullName evidence="6">Peptidyl-prolyl cis-trans isomerase</fullName>
        <ecNumber evidence="6">5.2.1.8</ecNumber>
    </recommendedName>
</protein>
<dbReference type="Pfam" id="PF00254">
    <property type="entry name" value="FKBP_C"/>
    <property type="match status" value="1"/>
</dbReference>
<evidence type="ECO:0000313" key="10">
    <source>
        <dbReference type="EMBL" id="GAA0034653.1"/>
    </source>
</evidence>
<feature type="region of interest" description="Disordered" evidence="7">
    <location>
        <begin position="21"/>
        <end position="45"/>
    </location>
</feature>
<evidence type="ECO:0000256" key="3">
    <source>
        <dbReference type="ARBA" id="ARBA00023110"/>
    </source>
</evidence>
<dbReference type="EMBL" id="BAAAAF010000002">
    <property type="protein sequence ID" value="GAA0034653.1"/>
    <property type="molecule type" value="Genomic_DNA"/>
</dbReference>
<sequence>MRTTVLSAIAAAVLLLSACGQSEPEDGGASAPASVPAQDAKSTSLDDITVEGKTGEKPSVSFAAPLVVEKTESKTIEKGTGKKIEDGDRVTADMTLYSGNTGKLVESSYDSKAPASIMMNIPGDISQELYDVLIKASVGERFIMTMNGTTQSGQPAQTLVYVFDVKATEKPLTRAQGDKVDQSGNPVTVTWADNGEPKISKPQGKAPTKLATYTTIQGNGPEVKEGQKVAVQYSGWLWDDNSKYFDSSWQGGRTPFAVEPVGQAPVIDGWNEGLVGQKVGSQIVLVIPPDKGYGEAGSPPKIPANATLVFVIDILSAVG</sequence>
<organism evidence="10 11">
    <name type="scientific">Brevibacterium metallidurans</name>
    <dbReference type="NCBI Taxonomy" id="1482676"/>
    <lineage>
        <taxon>Bacteria</taxon>
        <taxon>Bacillati</taxon>
        <taxon>Actinomycetota</taxon>
        <taxon>Actinomycetes</taxon>
        <taxon>Micrococcales</taxon>
        <taxon>Brevibacteriaceae</taxon>
        <taxon>Brevibacterium</taxon>
    </lineage>
</organism>
<dbReference type="PANTHER" id="PTHR43811">
    <property type="entry name" value="FKBP-TYPE PEPTIDYL-PROLYL CIS-TRANS ISOMERASE FKPA"/>
    <property type="match status" value="1"/>
</dbReference>
<dbReference type="PANTHER" id="PTHR43811:SF19">
    <property type="entry name" value="39 KDA FK506-BINDING NUCLEAR PROTEIN"/>
    <property type="match status" value="1"/>
</dbReference>
<evidence type="ECO:0000256" key="4">
    <source>
        <dbReference type="ARBA" id="ARBA00023235"/>
    </source>
</evidence>